<reference evidence="4" key="1">
    <citation type="journal article" date="2019" name="Int. J. Syst. Evol. Microbiol.">
        <title>The Global Catalogue of Microorganisms (GCM) 10K type strain sequencing project: providing services to taxonomists for standard genome sequencing and annotation.</title>
        <authorList>
            <consortium name="The Broad Institute Genomics Platform"/>
            <consortium name="The Broad Institute Genome Sequencing Center for Infectious Disease"/>
            <person name="Wu L."/>
            <person name="Ma J."/>
        </authorList>
    </citation>
    <scope>NUCLEOTIDE SEQUENCE [LARGE SCALE GENOMIC DNA]</scope>
    <source>
        <strain evidence="4">JCM 18409</strain>
    </source>
</reference>
<accession>A0ABP9JDU6</accession>
<feature type="signal peptide" evidence="2">
    <location>
        <begin position="1"/>
        <end position="19"/>
    </location>
</feature>
<comment type="caution">
    <text evidence="3">The sequence shown here is derived from an EMBL/GenBank/DDBJ whole genome shotgun (WGS) entry which is preliminary data.</text>
</comment>
<evidence type="ECO:0000256" key="2">
    <source>
        <dbReference type="SAM" id="SignalP"/>
    </source>
</evidence>
<evidence type="ECO:0000313" key="4">
    <source>
        <dbReference type="Proteomes" id="UP001501759"/>
    </source>
</evidence>
<protein>
    <submittedName>
        <fullName evidence="3">Uncharacterized protein</fullName>
    </submittedName>
</protein>
<evidence type="ECO:0000313" key="3">
    <source>
        <dbReference type="EMBL" id="GAA5028974.1"/>
    </source>
</evidence>
<feature type="compositionally biased region" description="Gly residues" evidence="1">
    <location>
        <begin position="50"/>
        <end position="112"/>
    </location>
</feature>
<keyword evidence="4" id="KW-1185">Reference proteome</keyword>
<dbReference type="Proteomes" id="UP001501759">
    <property type="component" value="Unassembled WGS sequence"/>
</dbReference>
<evidence type="ECO:0000256" key="1">
    <source>
        <dbReference type="SAM" id="MobiDB-lite"/>
    </source>
</evidence>
<sequence length="135" mass="12849">MRRCGIYATLALAAATALAGVTAGQVSAETRNDPEPPLVNVQIVNSQGGTQIGTGNTQGGTQIGSGNTQGGTQNGTGNTQGGTQGAGNGNTQGGTQGAGSGNTQGGTQGGTGTSLDNGAVSGPLARVLGLLRLTP</sequence>
<keyword evidence="2" id="KW-0732">Signal</keyword>
<feature type="chain" id="PRO_5045865088" evidence="2">
    <location>
        <begin position="20"/>
        <end position="135"/>
    </location>
</feature>
<feature type="region of interest" description="Disordered" evidence="1">
    <location>
        <begin position="28"/>
        <end position="121"/>
    </location>
</feature>
<dbReference type="EMBL" id="BAABKB010000031">
    <property type="protein sequence ID" value="GAA5028974.1"/>
    <property type="molecule type" value="Genomic_DNA"/>
</dbReference>
<organism evidence="3 4">
    <name type="scientific">Streptomyces siamensis</name>
    <dbReference type="NCBI Taxonomy" id="1274986"/>
    <lineage>
        <taxon>Bacteria</taxon>
        <taxon>Bacillati</taxon>
        <taxon>Actinomycetota</taxon>
        <taxon>Actinomycetes</taxon>
        <taxon>Kitasatosporales</taxon>
        <taxon>Streptomycetaceae</taxon>
        <taxon>Streptomyces</taxon>
    </lineage>
</organism>
<name>A0ABP9JDU6_9ACTN</name>
<proteinExistence type="predicted"/>
<gene>
    <name evidence="3" type="ORF">GCM10023335_67400</name>
</gene>